<evidence type="ECO:0000313" key="1">
    <source>
        <dbReference type="EMBL" id="KAL0099853.1"/>
    </source>
</evidence>
<evidence type="ECO:0000313" key="2">
    <source>
        <dbReference type="Proteomes" id="UP001430953"/>
    </source>
</evidence>
<protein>
    <submittedName>
        <fullName evidence="1">Uncharacterized protein</fullName>
    </submittedName>
</protein>
<reference evidence="1 2" key="1">
    <citation type="submission" date="2023-03" db="EMBL/GenBank/DDBJ databases">
        <title>High recombination rates correlate with genetic variation in Cardiocondyla obscurior ants.</title>
        <authorList>
            <person name="Errbii M."/>
        </authorList>
    </citation>
    <scope>NUCLEOTIDE SEQUENCE [LARGE SCALE GENOMIC DNA]</scope>
    <source>
        <strain evidence="1">Alpha-2009</strain>
        <tissue evidence="1">Whole body</tissue>
    </source>
</reference>
<organism evidence="1 2">
    <name type="scientific">Cardiocondyla obscurior</name>
    <dbReference type="NCBI Taxonomy" id="286306"/>
    <lineage>
        <taxon>Eukaryota</taxon>
        <taxon>Metazoa</taxon>
        <taxon>Ecdysozoa</taxon>
        <taxon>Arthropoda</taxon>
        <taxon>Hexapoda</taxon>
        <taxon>Insecta</taxon>
        <taxon>Pterygota</taxon>
        <taxon>Neoptera</taxon>
        <taxon>Endopterygota</taxon>
        <taxon>Hymenoptera</taxon>
        <taxon>Apocrita</taxon>
        <taxon>Aculeata</taxon>
        <taxon>Formicoidea</taxon>
        <taxon>Formicidae</taxon>
        <taxon>Myrmicinae</taxon>
        <taxon>Cardiocondyla</taxon>
    </lineage>
</organism>
<dbReference type="Proteomes" id="UP001430953">
    <property type="component" value="Unassembled WGS sequence"/>
</dbReference>
<name>A0AAW2E846_9HYME</name>
<sequence>MGSYRSGSLISDRKYYRDIRDRRVKRHAVRNSFNNSFNSFFHAKVERVKVKLIPRIRKLKKTAIDYLGTTSDVVPRIE</sequence>
<dbReference type="AlphaFoldDB" id="A0AAW2E846"/>
<dbReference type="EMBL" id="JADYXP020000027">
    <property type="protein sequence ID" value="KAL0099853.1"/>
    <property type="molecule type" value="Genomic_DNA"/>
</dbReference>
<proteinExistence type="predicted"/>
<accession>A0AAW2E846</accession>
<gene>
    <name evidence="1" type="ORF">PUN28_019935</name>
</gene>
<comment type="caution">
    <text evidence="1">The sequence shown here is derived from an EMBL/GenBank/DDBJ whole genome shotgun (WGS) entry which is preliminary data.</text>
</comment>
<keyword evidence="2" id="KW-1185">Reference proteome</keyword>